<name>A0AAQ4ENV2_AMBAM</name>
<dbReference type="SMART" id="SM00184">
    <property type="entry name" value="RING"/>
    <property type="match status" value="1"/>
</dbReference>
<keyword evidence="19" id="KW-1185">Reference proteome</keyword>
<feature type="compositionally biased region" description="Basic residues" evidence="15">
    <location>
        <begin position="326"/>
        <end position="336"/>
    </location>
</feature>
<dbReference type="InterPro" id="IPR039133">
    <property type="entry name" value="RNF25"/>
</dbReference>
<evidence type="ECO:0000256" key="12">
    <source>
        <dbReference type="ARBA" id="ARBA00067354"/>
    </source>
</evidence>
<keyword evidence="7" id="KW-0479">Metal-binding</keyword>
<evidence type="ECO:0000256" key="3">
    <source>
        <dbReference type="ARBA" id="ARBA00004906"/>
    </source>
</evidence>
<evidence type="ECO:0000256" key="15">
    <source>
        <dbReference type="SAM" id="MobiDB-lite"/>
    </source>
</evidence>
<evidence type="ECO:0000256" key="8">
    <source>
        <dbReference type="ARBA" id="ARBA00022771"/>
    </source>
</evidence>
<organism evidence="18 19">
    <name type="scientific">Amblyomma americanum</name>
    <name type="common">Lone star tick</name>
    <dbReference type="NCBI Taxonomy" id="6943"/>
    <lineage>
        <taxon>Eukaryota</taxon>
        <taxon>Metazoa</taxon>
        <taxon>Ecdysozoa</taxon>
        <taxon>Arthropoda</taxon>
        <taxon>Chelicerata</taxon>
        <taxon>Arachnida</taxon>
        <taxon>Acari</taxon>
        <taxon>Parasitiformes</taxon>
        <taxon>Ixodida</taxon>
        <taxon>Ixodoidea</taxon>
        <taxon>Ixodidae</taxon>
        <taxon>Amblyomminae</taxon>
        <taxon>Amblyomma</taxon>
    </lineage>
</organism>
<evidence type="ECO:0000313" key="19">
    <source>
        <dbReference type="Proteomes" id="UP001321473"/>
    </source>
</evidence>
<feature type="compositionally biased region" description="Polar residues" evidence="15">
    <location>
        <begin position="295"/>
        <end position="307"/>
    </location>
</feature>
<evidence type="ECO:0000256" key="5">
    <source>
        <dbReference type="ARBA" id="ARBA00022490"/>
    </source>
</evidence>
<feature type="region of interest" description="Disordered" evidence="15">
    <location>
        <begin position="293"/>
        <end position="552"/>
    </location>
</feature>
<evidence type="ECO:0000256" key="11">
    <source>
        <dbReference type="ARBA" id="ARBA00060737"/>
    </source>
</evidence>
<dbReference type="PROSITE" id="PS50089">
    <property type="entry name" value="ZF_RING_2"/>
    <property type="match status" value="1"/>
</dbReference>
<feature type="compositionally biased region" description="Basic and acidic residues" evidence="15">
    <location>
        <begin position="337"/>
        <end position="349"/>
    </location>
</feature>
<dbReference type="SUPFAM" id="SSF57850">
    <property type="entry name" value="RING/U-box"/>
    <property type="match status" value="1"/>
</dbReference>
<accession>A0AAQ4ENV2</accession>
<comment type="caution">
    <text evidence="18">The sequence shown here is derived from an EMBL/GenBank/DDBJ whole genome shotgun (WGS) entry which is preliminary data.</text>
</comment>
<dbReference type="EMBL" id="JARKHS020013076">
    <property type="protein sequence ID" value="KAK8776341.1"/>
    <property type="molecule type" value="Genomic_DNA"/>
</dbReference>
<keyword evidence="8 14" id="KW-0863">Zinc-finger</keyword>
<dbReference type="InterPro" id="IPR006575">
    <property type="entry name" value="RWD_dom"/>
</dbReference>
<feature type="compositionally biased region" description="Basic and acidic residues" evidence="15">
    <location>
        <begin position="458"/>
        <end position="471"/>
    </location>
</feature>
<dbReference type="GO" id="GO:0008270">
    <property type="term" value="F:zinc ion binding"/>
    <property type="evidence" value="ECO:0007669"/>
    <property type="project" value="UniProtKB-KW"/>
</dbReference>
<feature type="compositionally biased region" description="Polar residues" evidence="15">
    <location>
        <begin position="440"/>
        <end position="456"/>
    </location>
</feature>
<dbReference type="Pfam" id="PF05773">
    <property type="entry name" value="RWD"/>
    <property type="match status" value="1"/>
</dbReference>
<evidence type="ECO:0000256" key="14">
    <source>
        <dbReference type="PROSITE-ProRule" id="PRU00175"/>
    </source>
</evidence>
<evidence type="ECO:0000256" key="13">
    <source>
        <dbReference type="ARBA" id="ARBA00075535"/>
    </source>
</evidence>
<comment type="subcellular location">
    <subcellularLocation>
        <location evidence="2">Cytoplasm</location>
    </subcellularLocation>
</comment>
<dbReference type="EC" id="2.3.2.27" evidence="4"/>
<dbReference type="AlphaFoldDB" id="A0AAQ4ENV2"/>
<feature type="domain" description="RWD" evidence="17">
    <location>
        <begin position="11"/>
        <end position="120"/>
    </location>
</feature>
<feature type="domain" description="RING-type" evidence="16">
    <location>
        <begin position="127"/>
        <end position="200"/>
    </location>
</feature>
<comment type="pathway">
    <text evidence="3">Protein modification; protein ubiquitination.</text>
</comment>
<evidence type="ECO:0000256" key="7">
    <source>
        <dbReference type="ARBA" id="ARBA00022723"/>
    </source>
</evidence>
<dbReference type="FunFam" id="3.10.110.10:FF:000052">
    <property type="entry name" value="Putative e3 ubiquitin-protein ligase rnf25"/>
    <property type="match status" value="1"/>
</dbReference>
<comment type="catalytic activity">
    <reaction evidence="1">
        <text>S-ubiquitinyl-[E2 ubiquitin-conjugating enzyme]-L-cysteine + [acceptor protein]-L-lysine = [E2 ubiquitin-conjugating enzyme]-L-cysteine + N(6)-ubiquitinyl-[acceptor protein]-L-lysine.</text>
        <dbReference type="EC" id="2.3.2.27"/>
    </reaction>
</comment>
<dbReference type="CDD" id="cd16470">
    <property type="entry name" value="RING-H2_RNF25"/>
    <property type="match status" value="1"/>
</dbReference>
<evidence type="ECO:0000259" key="17">
    <source>
        <dbReference type="PROSITE" id="PS50908"/>
    </source>
</evidence>
<reference evidence="18 19" key="1">
    <citation type="journal article" date="2023" name="Arcadia Sci">
        <title>De novo assembly of a long-read Amblyomma americanum tick genome.</title>
        <authorList>
            <person name="Chou S."/>
            <person name="Poskanzer K.E."/>
            <person name="Rollins M."/>
            <person name="Thuy-Boun P.S."/>
        </authorList>
    </citation>
    <scope>NUCLEOTIDE SEQUENCE [LARGE SCALE GENOMIC DNA]</scope>
    <source>
        <strain evidence="18">F_SG_1</strain>
        <tissue evidence="18">Salivary glands</tissue>
    </source>
</reference>
<feature type="compositionally biased region" description="Basic and acidic residues" evidence="15">
    <location>
        <begin position="369"/>
        <end position="379"/>
    </location>
</feature>
<feature type="compositionally biased region" description="Basic residues" evidence="15">
    <location>
        <begin position="380"/>
        <end position="390"/>
    </location>
</feature>
<keyword evidence="5" id="KW-0963">Cytoplasm</keyword>
<dbReference type="Pfam" id="PF17123">
    <property type="entry name" value="zf-RING_11"/>
    <property type="match status" value="1"/>
</dbReference>
<evidence type="ECO:0000256" key="1">
    <source>
        <dbReference type="ARBA" id="ARBA00000900"/>
    </source>
</evidence>
<proteinExistence type="inferred from homology"/>
<dbReference type="SUPFAM" id="SSF54495">
    <property type="entry name" value="UBC-like"/>
    <property type="match status" value="1"/>
</dbReference>
<protein>
    <recommendedName>
        <fullName evidence="12">E3 ubiquitin-protein ligase RNF25</fullName>
        <ecNumber evidence="4">2.3.2.27</ecNumber>
    </recommendedName>
    <alternativeName>
        <fullName evidence="13">RING finger protein 25</fullName>
    </alternativeName>
</protein>
<dbReference type="InterPro" id="IPR016135">
    <property type="entry name" value="UBQ-conjugating_enzyme/RWD"/>
</dbReference>
<keyword evidence="9" id="KW-0833">Ubl conjugation pathway</keyword>
<evidence type="ECO:0000313" key="18">
    <source>
        <dbReference type="EMBL" id="KAK8776341.1"/>
    </source>
</evidence>
<dbReference type="PANTHER" id="PTHR13198:SF4">
    <property type="entry name" value="E3 UBIQUITIN-PROTEIN LIGASE RNF25"/>
    <property type="match status" value="1"/>
</dbReference>
<evidence type="ECO:0000259" key="16">
    <source>
        <dbReference type="PROSITE" id="PS50089"/>
    </source>
</evidence>
<dbReference type="InterPro" id="IPR013083">
    <property type="entry name" value="Znf_RING/FYVE/PHD"/>
</dbReference>
<dbReference type="CDD" id="cd23818">
    <property type="entry name" value="RWD_RNF25"/>
    <property type="match status" value="1"/>
</dbReference>
<keyword evidence="10" id="KW-0862">Zinc</keyword>
<sequence length="552" mass="61672">MSSEEDSSLDIEIEALKAIYIHELEVNCDESKRPTCVKVSLHPATADNAEEQYVRLDLVLDIPTEYPDVLPEITIRNPRGLSDEKITKIQQELEDTAQENVGGPMLYQLIEVAKEHLTQENIPCCQCTICLYGFAEGDVFTKTQCYHYFHSHCLARYLRHALEQISQEEADKPSLTLPAAAATGGNEEAAATKVVCPVCRLPLSPLLGLAEQEHPPPVEQQRQPDFHMTPELERLQRSMAQLYVRQQRQGGIINVDAEKNKFLLEISVAPESNSVPETPKHFGAFKLRGWGPPLRQTSSIAPAQTSDAPLHGLSDRQLEPQFSRPSKNRHSRPSHRQQRDDNESYDKHHISNGYFEHSGGSSSSSGAERLQRSDADQKPRRPRPHHHGRGRGGPQQQQNWHRPPRDRREAECNAHSSDDHQQDYSGSYHSDTYDEKNSTREASSTGARSLGNSSPSWEAHRDQDYQGDRYQDAPSPSSPTDGGGGRYCDPLEAQSKQRGGGQGYRRGRRGTGGDKSHHTSAAQAFRKKQLKSQGVATRSHEPPGICTAVENR</sequence>
<dbReference type="FunFam" id="3.30.40.10:FF:000215">
    <property type="entry name" value="E3 ubiquitin-protein ligase RNF25"/>
    <property type="match status" value="1"/>
</dbReference>
<comment type="similarity">
    <text evidence="11">Belongs to the RNF25 family.</text>
</comment>
<dbReference type="Proteomes" id="UP001321473">
    <property type="component" value="Unassembled WGS sequence"/>
</dbReference>
<gene>
    <name evidence="18" type="ORF">V5799_030314</name>
</gene>
<evidence type="ECO:0000256" key="9">
    <source>
        <dbReference type="ARBA" id="ARBA00022786"/>
    </source>
</evidence>
<dbReference type="GO" id="GO:0061630">
    <property type="term" value="F:ubiquitin protein ligase activity"/>
    <property type="evidence" value="ECO:0007669"/>
    <property type="project" value="UniProtKB-EC"/>
</dbReference>
<dbReference type="GO" id="GO:0005634">
    <property type="term" value="C:nucleus"/>
    <property type="evidence" value="ECO:0007669"/>
    <property type="project" value="TreeGrafter"/>
</dbReference>
<dbReference type="Gene3D" id="3.30.40.10">
    <property type="entry name" value="Zinc/RING finger domain, C3HC4 (zinc finger)"/>
    <property type="match status" value="1"/>
</dbReference>
<dbReference type="Gene3D" id="3.10.110.10">
    <property type="entry name" value="Ubiquitin Conjugating Enzyme"/>
    <property type="match status" value="1"/>
</dbReference>
<dbReference type="SMART" id="SM00591">
    <property type="entry name" value="RWD"/>
    <property type="match status" value="1"/>
</dbReference>
<evidence type="ECO:0000256" key="6">
    <source>
        <dbReference type="ARBA" id="ARBA00022679"/>
    </source>
</evidence>
<dbReference type="InterPro" id="IPR001841">
    <property type="entry name" value="Znf_RING"/>
</dbReference>
<feature type="compositionally biased region" description="Basic and acidic residues" evidence="15">
    <location>
        <begin position="406"/>
        <end position="422"/>
    </location>
</feature>
<keyword evidence="6" id="KW-0808">Transferase</keyword>
<evidence type="ECO:0000256" key="2">
    <source>
        <dbReference type="ARBA" id="ARBA00004496"/>
    </source>
</evidence>
<evidence type="ECO:0000256" key="4">
    <source>
        <dbReference type="ARBA" id="ARBA00012483"/>
    </source>
</evidence>
<dbReference type="PROSITE" id="PS50908">
    <property type="entry name" value="RWD"/>
    <property type="match status" value="1"/>
</dbReference>
<evidence type="ECO:0000256" key="10">
    <source>
        <dbReference type="ARBA" id="ARBA00022833"/>
    </source>
</evidence>
<dbReference type="GO" id="GO:0005737">
    <property type="term" value="C:cytoplasm"/>
    <property type="evidence" value="ECO:0007669"/>
    <property type="project" value="UniProtKB-SubCell"/>
</dbReference>
<dbReference type="PANTHER" id="PTHR13198">
    <property type="entry name" value="RING FINGER PROTEIN 25"/>
    <property type="match status" value="1"/>
</dbReference>
<dbReference type="GO" id="GO:0016567">
    <property type="term" value="P:protein ubiquitination"/>
    <property type="evidence" value="ECO:0007669"/>
    <property type="project" value="TreeGrafter"/>
</dbReference>